<keyword evidence="3" id="KW-1185">Reference proteome</keyword>
<protein>
    <recommendedName>
        <fullName evidence="1">DUF7605 domain-containing protein</fullName>
    </recommendedName>
</protein>
<dbReference type="CDD" id="cd00882">
    <property type="entry name" value="Ras_like_GTPase"/>
    <property type="match status" value="1"/>
</dbReference>
<feature type="domain" description="DUF7605" evidence="1">
    <location>
        <begin position="496"/>
        <end position="659"/>
    </location>
</feature>
<reference evidence="2 3" key="1">
    <citation type="journal article" date="2020" name="Microbiol. Resour. Announc.">
        <title>Draft Genome Sequence of a Cladosporium Species Isolated from the Mesophotic Ascidian Didemnum maculosum.</title>
        <authorList>
            <person name="Gioti A."/>
            <person name="Siaperas R."/>
            <person name="Nikolaivits E."/>
            <person name="Le Goff G."/>
            <person name="Ouazzani J."/>
            <person name="Kotoulas G."/>
            <person name="Topakas E."/>
        </authorList>
    </citation>
    <scope>NUCLEOTIDE SEQUENCE [LARGE SCALE GENOMIC DNA]</scope>
    <source>
        <strain evidence="2 3">TM138-S3</strain>
    </source>
</reference>
<dbReference type="GeneID" id="96009928"/>
<evidence type="ECO:0000259" key="1">
    <source>
        <dbReference type="Pfam" id="PF24564"/>
    </source>
</evidence>
<gene>
    <name evidence="2" type="ORF">WHR41_08486</name>
</gene>
<dbReference type="Pfam" id="PF24564">
    <property type="entry name" value="DUF7605"/>
    <property type="match status" value="1"/>
</dbReference>
<proteinExistence type="predicted"/>
<dbReference type="EMBL" id="JAAQHG020000040">
    <property type="protein sequence ID" value="KAL1583041.1"/>
    <property type="molecule type" value="Genomic_DNA"/>
</dbReference>
<dbReference type="Gene3D" id="3.40.50.300">
    <property type="entry name" value="P-loop containing nucleotide triphosphate hydrolases"/>
    <property type="match status" value="1"/>
</dbReference>
<dbReference type="Proteomes" id="UP000803884">
    <property type="component" value="Unassembled WGS sequence"/>
</dbReference>
<accession>A0AB34KGH7</accession>
<sequence length="747" mass="85374">MTDEPGLAKELSAGESCTSVPTLYSHKLQWQTQKYAAKIRYFPISKCRTLLEELIRQYNVFNFEFEEAWDNNMRNRYAQQANTAMQTFRTLFCNQPSFESQGAAERQLAWSYQSNRQRDLLDMMTESCDKALGAHDQEDDAGYTNFEFESLRDLRSALDPLTSPNHSYEDPSLWPLVDHVHVGVSTTRVSRYITVVDLPGITDTNKLRVEATHGWIRNCQALWYVAAVDRICTDENLESTISDYAERFHNKLAIIATKIDIGVTDELAEDMETKGQSVGDYWEIKDLVASLQVGLDNNRRMRRTADPSTKLRLYTEGDELADKIDREDLRACAFLIDARNHHITQRLKDEKRQYMPQGAELRIVCVSNHQYSEFKSSETQGQRLGDIKDTGIPELRLYALSLASPGVWETYEEHLLFKIKVFFSGVHSWAQGYSIKRHSGLIATIQKTNDLWPELIDNGLSDVNKAFGSGIIQAMRNAHGDSQNGMMEWYYTITREPWWHNSFLAFFRNGGQHRTCAIGNESWNERFIERQTKNIITWEWDVKIPSPQQFCDAPVKKLIAAIEDLPDQLNRLPGSITLPIGAFDGVLSAYVVGIEAAHRRCKAEYQQSLANVKLDVTLDQCTGHFAQSMQPCYDVSKQDRGKGVCKRLAANLLKHLTTNDPLGQATEKLSEALEATAERHAFFLRDEVDRMLCEITRQFEVVWKRGTESLQEKKARQDIGEFLAGVMPSVNRIEGKLARIKQRYSGP</sequence>
<name>A0AB34KGH7_9PEZI</name>
<evidence type="ECO:0000313" key="2">
    <source>
        <dbReference type="EMBL" id="KAL1583041.1"/>
    </source>
</evidence>
<dbReference type="InterPro" id="IPR027417">
    <property type="entry name" value="P-loop_NTPase"/>
</dbReference>
<dbReference type="RefSeq" id="XP_069226148.1">
    <property type="nucleotide sequence ID" value="XM_069377090.1"/>
</dbReference>
<organism evidence="2 3">
    <name type="scientific">Cladosporium halotolerans</name>
    <dbReference type="NCBI Taxonomy" id="1052096"/>
    <lineage>
        <taxon>Eukaryota</taxon>
        <taxon>Fungi</taxon>
        <taxon>Dikarya</taxon>
        <taxon>Ascomycota</taxon>
        <taxon>Pezizomycotina</taxon>
        <taxon>Dothideomycetes</taxon>
        <taxon>Dothideomycetidae</taxon>
        <taxon>Cladosporiales</taxon>
        <taxon>Cladosporiaceae</taxon>
        <taxon>Cladosporium</taxon>
    </lineage>
</organism>
<evidence type="ECO:0000313" key="3">
    <source>
        <dbReference type="Proteomes" id="UP000803884"/>
    </source>
</evidence>
<dbReference type="SUPFAM" id="SSF52540">
    <property type="entry name" value="P-loop containing nucleoside triphosphate hydrolases"/>
    <property type="match status" value="1"/>
</dbReference>
<dbReference type="PANTHER" id="PTHR36681">
    <property type="entry name" value="NUCLEAR GTPASE, GERMINAL CENTER-ASSOCIATED, TANDEM DUPLICATE 3"/>
    <property type="match status" value="1"/>
</dbReference>
<dbReference type="InterPro" id="IPR056024">
    <property type="entry name" value="DUF7605"/>
</dbReference>
<dbReference type="AlphaFoldDB" id="A0AB34KGH7"/>
<dbReference type="PANTHER" id="PTHR36681:SF3">
    <property type="entry name" value="NUCLEAR GTPASE, GERMINAL CENTER-ASSOCIATED, TANDEM DUPLICATE 3"/>
    <property type="match status" value="1"/>
</dbReference>
<comment type="caution">
    <text evidence="2">The sequence shown here is derived from an EMBL/GenBank/DDBJ whole genome shotgun (WGS) entry which is preliminary data.</text>
</comment>